<keyword evidence="3" id="KW-1185">Reference proteome</keyword>
<dbReference type="AlphaFoldDB" id="B1ZSI8"/>
<dbReference type="Proteomes" id="UP000007013">
    <property type="component" value="Chromosome"/>
</dbReference>
<dbReference type="STRING" id="452637.Oter_0555"/>
<proteinExistence type="predicted"/>
<dbReference type="RefSeq" id="WP_012373383.1">
    <property type="nucleotide sequence ID" value="NC_010571.1"/>
</dbReference>
<keyword evidence="1" id="KW-1133">Transmembrane helix</keyword>
<protein>
    <recommendedName>
        <fullName evidence="4">DUF3566 domain-containing protein</fullName>
    </recommendedName>
</protein>
<evidence type="ECO:0000256" key="1">
    <source>
        <dbReference type="SAM" id="Phobius"/>
    </source>
</evidence>
<feature type="transmembrane region" description="Helical" evidence="1">
    <location>
        <begin position="31"/>
        <end position="55"/>
    </location>
</feature>
<keyword evidence="1" id="KW-0472">Membrane</keyword>
<keyword evidence="1" id="KW-0812">Transmembrane</keyword>
<name>B1ZSI8_OPITP</name>
<dbReference type="EMBL" id="CP001032">
    <property type="protein sequence ID" value="ACB73845.1"/>
    <property type="molecule type" value="Genomic_DNA"/>
</dbReference>
<evidence type="ECO:0000313" key="3">
    <source>
        <dbReference type="Proteomes" id="UP000007013"/>
    </source>
</evidence>
<dbReference type="OrthoDB" id="7041796at2"/>
<dbReference type="HOGENOM" id="CLU_2192853_0_0_0"/>
<dbReference type="KEGG" id="ote:Oter_0555"/>
<gene>
    <name evidence="2" type="ordered locus">Oter_0555</name>
</gene>
<evidence type="ECO:0000313" key="2">
    <source>
        <dbReference type="EMBL" id="ACB73845.1"/>
    </source>
</evidence>
<organism evidence="2 3">
    <name type="scientific">Opitutus terrae (strain DSM 11246 / JCM 15787 / PB90-1)</name>
    <dbReference type="NCBI Taxonomy" id="452637"/>
    <lineage>
        <taxon>Bacteria</taxon>
        <taxon>Pseudomonadati</taxon>
        <taxon>Verrucomicrobiota</taxon>
        <taxon>Opitutia</taxon>
        <taxon>Opitutales</taxon>
        <taxon>Opitutaceae</taxon>
        <taxon>Opitutus</taxon>
    </lineage>
</organism>
<sequence>MSSDPVPSVPSSFNPPAAPRIKRRLKRVDPLSAGTTLALLYGTISLIVAPLLFIMTSAAAHSSGAHVGGGLAIGAWFAVAIPFLYGLIGFLTGAVGAALYNFLTRWTGGIEIELE</sequence>
<feature type="transmembrane region" description="Helical" evidence="1">
    <location>
        <begin position="75"/>
        <end position="100"/>
    </location>
</feature>
<dbReference type="eggNOG" id="ENOG502ZWFW">
    <property type="taxonomic scope" value="Bacteria"/>
</dbReference>
<evidence type="ECO:0008006" key="4">
    <source>
        <dbReference type="Google" id="ProtNLM"/>
    </source>
</evidence>
<accession>B1ZSI8</accession>
<reference evidence="2 3" key="1">
    <citation type="journal article" date="2011" name="J. Bacteriol.">
        <title>Genome sequence of the verrucomicrobium Opitutus terrae PB90-1, an abundant inhabitant of rice paddy soil ecosystems.</title>
        <authorList>
            <person name="van Passel M.W."/>
            <person name="Kant R."/>
            <person name="Palva A."/>
            <person name="Copeland A."/>
            <person name="Lucas S."/>
            <person name="Lapidus A."/>
            <person name="Glavina del Rio T."/>
            <person name="Pitluck S."/>
            <person name="Goltsman E."/>
            <person name="Clum A."/>
            <person name="Sun H."/>
            <person name="Schmutz J."/>
            <person name="Larimer F.W."/>
            <person name="Land M.L."/>
            <person name="Hauser L."/>
            <person name="Kyrpides N."/>
            <person name="Mikhailova N."/>
            <person name="Richardson P.P."/>
            <person name="Janssen P.H."/>
            <person name="de Vos W.M."/>
            <person name="Smidt H."/>
        </authorList>
    </citation>
    <scope>NUCLEOTIDE SEQUENCE [LARGE SCALE GENOMIC DNA]</scope>
    <source>
        <strain evidence="3">DSM 11246 / JCM 15787 / PB90-1</strain>
    </source>
</reference>